<dbReference type="eggNOG" id="COG4271">
    <property type="taxonomic scope" value="Bacteria"/>
</dbReference>
<sequence>MEETKAIEKLEKLRNELSNFINSSNDDAEFKKWERDTYVAIEKIFPGKERYVAEFDQIHFSSFYRRSPEDKKQGFRNAIIQADALLRSMIDEIRDYGFGMSYKTKEIVVGTNVFIGHGRSPIWRELKDYIKEKLNLPYDEFNRIPVAGVPNTLRLQQMLDQAAFAFLIMTAEDENSAGNKQARMNVIHEVGLFQGKLGFEKAIVLLEEGCEEFSNINGLGQIHFPKGNISAIFHSIQDVLEREHLIK</sequence>
<proteinExistence type="predicted"/>
<dbReference type="InterPro" id="IPR019302">
    <property type="entry name" value="CAP12/PCTIR_TIR_dom"/>
</dbReference>
<dbReference type="HOGENOM" id="CLU_1123695_0_0_6"/>
<dbReference type="Proteomes" id="UP001194579">
    <property type="component" value="Unassembled WGS sequence"/>
</dbReference>
<gene>
    <name evidence="2" type="ordered locus">W5S_2330</name>
    <name evidence="3" type="ORF">F6Q06_23575</name>
</gene>
<dbReference type="EMBL" id="CP003415">
    <property type="protein sequence ID" value="AFI90418.1"/>
    <property type="molecule type" value="Genomic_DNA"/>
</dbReference>
<reference evidence="2" key="2">
    <citation type="submission" date="2012-03" db="EMBL/GenBank/DDBJ databases">
        <authorList>
            <person name="Koskinen P."/>
            <person name="Laine P."/>
            <person name="Niemi O."/>
            <person name="Nykyri J."/>
            <person name="Harjunpaa H."/>
            <person name="Auvinen P."/>
            <person name="Paulin L."/>
            <person name="Pirhonen M."/>
            <person name="Palva T."/>
            <person name="Holm L."/>
        </authorList>
    </citation>
    <scope>NUCLEOTIDE SEQUENCE</scope>
    <source>
        <strain evidence="2">SCC3193</strain>
    </source>
</reference>
<reference evidence="5" key="3">
    <citation type="submission" date="2023-07" db="EMBL/GenBank/DDBJ databases">
        <title>Identification of Pectobacterium versatile causing blackleg of potato from New York State with a whole genome sequencing approach.</title>
        <authorList>
            <person name="Ma X."/>
            <person name="Swingle B."/>
        </authorList>
    </citation>
    <scope>NUCLEOTIDE SEQUENCE [LARGE SCALE GENOMIC DNA]</scope>
    <source>
        <strain evidence="5">NY1588A</strain>
    </source>
</reference>
<evidence type="ECO:0000313" key="3">
    <source>
        <dbReference type="EMBL" id="MBI0557423.1"/>
    </source>
</evidence>
<dbReference type="PATRIC" id="fig|1166016.3.peg.2347"/>
<evidence type="ECO:0000313" key="2">
    <source>
        <dbReference type="EMBL" id="AFI90418.1"/>
    </source>
</evidence>
<name>A0A0H3I6I6_PECPM</name>
<dbReference type="GO" id="GO:0050135">
    <property type="term" value="F:NADP+ nucleosidase activity"/>
    <property type="evidence" value="ECO:0007669"/>
    <property type="project" value="InterPro"/>
</dbReference>
<keyword evidence="5" id="KW-1185">Reference proteome</keyword>
<dbReference type="STRING" id="1905730.W5S_2330"/>
<dbReference type="Pfam" id="PF10137">
    <property type="entry name" value="CAP12-PCTIR_TIR"/>
    <property type="match status" value="1"/>
</dbReference>
<reference evidence="3" key="4">
    <citation type="submission" date="2024-05" db="EMBL/GenBank/DDBJ databases">
        <title>Identification of Pectobacterium versatile causing blackleg of potato from New York State with a whole genome sequencing approach.</title>
        <authorList>
            <person name="Ma X."/>
            <person name="Swingle B."/>
        </authorList>
    </citation>
    <scope>NUCLEOTIDE SEQUENCE</scope>
    <source>
        <strain evidence="3">NY1588A</strain>
    </source>
</reference>
<evidence type="ECO:0000259" key="1">
    <source>
        <dbReference type="Pfam" id="PF10137"/>
    </source>
</evidence>
<dbReference type="AlphaFoldDB" id="A0A0H3I6I6"/>
<evidence type="ECO:0000313" key="5">
    <source>
        <dbReference type="Proteomes" id="UP001194579"/>
    </source>
</evidence>
<protein>
    <submittedName>
        <fullName evidence="2 3">Nucleotide-binding protein</fullName>
    </submittedName>
</protein>
<dbReference type="Proteomes" id="UP000008044">
    <property type="component" value="Chromosome"/>
</dbReference>
<evidence type="ECO:0000313" key="4">
    <source>
        <dbReference type="Proteomes" id="UP000008044"/>
    </source>
</evidence>
<feature type="domain" description="CD-NTase-associated protein 12/Pycsar effector protein TIR" evidence="1">
    <location>
        <begin position="112"/>
        <end position="224"/>
    </location>
</feature>
<accession>A0A0H3I6I6</accession>
<dbReference type="RefSeq" id="WP_014699999.1">
    <property type="nucleotide sequence ID" value="NC_017845.1"/>
</dbReference>
<dbReference type="EMBL" id="WABS01000101">
    <property type="protein sequence ID" value="MBI0557423.1"/>
    <property type="molecule type" value="Genomic_DNA"/>
</dbReference>
<reference evidence="2 4" key="1">
    <citation type="journal article" date="2012" name="J. Bacteriol.">
        <title>Genome sequence of Pectobacterium sp. strain SCC3193.</title>
        <authorList>
            <person name="Koskinen J.P."/>
            <person name="Laine P."/>
            <person name="Niemi O."/>
            <person name="Nykyri J."/>
            <person name="Harjunpaa H."/>
            <person name="Auvinen P."/>
            <person name="Paulin L."/>
            <person name="Pirhonen M."/>
            <person name="Palva T."/>
            <person name="Holm L."/>
        </authorList>
    </citation>
    <scope>NUCLEOTIDE SEQUENCE [LARGE SCALE GENOMIC DNA]</scope>
    <source>
        <strain evidence="2 4">SCC3193</strain>
    </source>
</reference>
<dbReference type="KEGG" id="pec:W5S_2330"/>
<organism evidence="2 4">
    <name type="scientific">Pectobacterium parmentieri</name>
    <dbReference type="NCBI Taxonomy" id="1905730"/>
    <lineage>
        <taxon>Bacteria</taxon>
        <taxon>Pseudomonadati</taxon>
        <taxon>Pseudomonadota</taxon>
        <taxon>Gammaproteobacteria</taxon>
        <taxon>Enterobacterales</taxon>
        <taxon>Pectobacteriaceae</taxon>
        <taxon>Pectobacterium</taxon>
    </lineage>
</organism>